<proteinExistence type="predicted"/>
<dbReference type="Proteomes" id="UP000007800">
    <property type="component" value="Unassembled WGS sequence"/>
</dbReference>
<dbReference type="InParanoid" id="C5KPI1"/>
<dbReference type="GeneID" id="9042580"/>
<gene>
    <name evidence="2" type="ORF">Pmar_PMAR001287</name>
</gene>
<evidence type="ECO:0000313" key="3">
    <source>
        <dbReference type="Proteomes" id="UP000007800"/>
    </source>
</evidence>
<organism evidence="3">
    <name type="scientific">Perkinsus marinus (strain ATCC 50983 / TXsc)</name>
    <dbReference type="NCBI Taxonomy" id="423536"/>
    <lineage>
        <taxon>Eukaryota</taxon>
        <taxon>Sar</taxon>
        <taxon>Alveolata</taxon>
        <taxon>Perkinsozoa</taxon>
        <taxon>Perkinsea</taxon>
        <taxon>Perkinsida</taxon>
        <taxon>Perkinsidae</taxon>
        <taxon>Perkinsus</taxon>
    </lineage>
</organism>
<protein>
    <submittedName>
        <fullName evidence="2">Uncharacterized protein</fullName>
    </submittedName>
</protein>
<feature type="compositionally biased region" description="Polar residues" evidence="1">
    <location>
        <begin position="36"/>
        <end position="53"/>
    </location>
</feature>
<feature type="region of interest" description="Disordered" evidence="1">
    <location>
        <begin position="1"/>
        <end position="25"/>
    </location>
</feature>
<feature type="non-terminal residue" evidence="2">
    <location>
        <position position="1"/>
    </location>
</feature>
<dbReference type="AlphaFoldDB" id="C5KPI1"/>
<dbReference type="EMBL" id="GG675112">
    <property type="protein sequence ID" value="EER13610.1"/>
    <property type="molecule type" value="Genomic_DNA"/>
</dbReference>
<feature type="region of interest" description="Disordered" evidence="1">
    <location>
        <begin position="34"/>
        <end position="53"/>
    </location>
</feature>
<evidence type="ECO:0000313" key="2">
    <source>
        <dbReference type="EMBL" id="EER13610.1"/>
    </source>
</evidence>
<reference evidence="2 3" key="1">
    <citation type="submission" date="2008-07" db="EMBL/GenBank/DDBJ databases">
        <authorList>
            <person name="El-Sayed N."/>
            <person name="Caler E."/>
            <person name="Inman J."/>
            <person name="Amedeo P."/>
            <person name="Hass B."/>
            <person name="Wortman J."/>
        </authorList>
    </citation>
    <scope>NUCLEOTIDE SEQUENCE [LARGE SCALE GENOMIC DNA]</scope>
    <source>
        <strain evidence="3">ATCC 50983 / TXsc</strain>
    </source>
</reference>
<evidence type="ECO:0000256" key="1">
    <source>
        <dbReference type="SAM" id="MobiDB-lite"/>
    </source>
</evidence>
<keyword evidence="3" id="KW-1185">Reference proteome</keyword>
<accession>C5KPI1</accession>
<name>C5KPI1_PERM5</name>
<sequence>SYRPAPAAESPVDLTLNIGSDDSDLRRSELLDPPWNSMTFTESNHAETASHLQ</sequence>
<dbReference type="RefSeq" id="XP_002781815.1">
    <property type="nucleotide sequence ID" value="XM_002781769.1"/>
</dbReference>